<keyword evidence="3" id="KW-0378">Hydrolase</keyword>
<dbReference type="InterPro" id="IPR013595">
    <property type="entry name" value="Pept_S33_TAP-like_C"/>
</dbReference>
<keyword evidence="8" id="KW-1185">Reference proteome</keyword>
<evidence type="ECO:0000313" key="7">
    <source>
        <dbReference type="EMBL" id="TQL28903.1"/>
    </source>
</evidence>
<protein>
    <submittedName>
        <fullName evidence="7">TAP-like protein</fullName>
    </submittedName>
</protein>
<proteinExistence type="inferred from homology"/>
<evidence type="ECO:0000259" key="6">
    <source>
        <dbReference type="Pfam" id="PF08386"/>
    </source>
</evidence>
<feature type="chain" id="PRO_5038969913" evidence="5">
    <location>
        <begin position="24"/>
        <end position="582"/>
    </location>
</feature>
<comment type="caution">
    <text evidence="7">The sequence shown here is derived from an EMBL/GenBank/DDBJ whole genome shotgun (WGS) entry which is preliminary data.</text>
</comment>
<dbReference type="AlphaFoldDB" id="A0A542WZ95"/>
<dbReference type="RefSeq" id="WP_142007673.1">
    <property type="nucleotide sequence ID" value="NZ_CAJTBP010000001.1"/>
</dbReference>
<dbReference type="OrthoDB" id="3252468at2"/>
<evidence type="ECO:0000256" key="5">
    <source>
        <dbReference type="SAM" id="SignalP"/>
    </source>
</evidence>
<dbReference type="GO" id="GO:0016787">
    <property type="term" value="F:hydrolase activity"/>
    <property type="evidence" value="ECO:0007669"/>
    <property type="project" value="UniProtKB-KW"/>
</dbReference>
<organism evidence="7 8">
    <name type="scientific">Barrientosiimonas humi</name>
    <dbReference type="NCBI Taxonomy" id="999931"/>
    <lineage>
        <taxon>Bacteria</taxon>
        <taxon>Bacillati</taxon>
        <taxon>Actinomycetota</taxon>
        <taxon>Actinomycetes</taxon>
        <taxon>Micrococcales</taxon>
        <taxon>Dermacoccaceae</taxon>
        <taxon>Barrientosiimonas</taxon>
    </lineage>
</organism>
<dbReference type="PROSITE" id="PS51257">
    <property type="entry name" value="PROKAR_LIPOPROTEIN"/>
    <property type="match status" value="1"/>
</dbReference>
<gene>
    <name evidence="7" type="ORF">FB554_3211</name>
</gene>
<feature type="region of interest" description="Disordered" evidence="4">
    <location>
        <begin position="27"/>
        <end position="58"/>
    </location>
</feature>
<dbReference type="EMBL" id="VFOK01000002">
    <property type="protein sequence ID" value="TQL28903.1"/>
    <property type="molecule type" value="Genomic_DNA"/>
</dbReference>
<dbReference type="Pfam" id="PF08386">
    <property type="entry name" value="Abhydrolase_4"/>
    <property type="match status" value="1"/>
</dbReference>
<dbReference type="Proteomes" id="UP000318336">
    <property type="component" value="Unassembled WGS sequence"/>
</dbReference>
<evidence type="ECO:0000256" key="3">
    <source>
        <dbReference type="ARBA" id="ARBA00022801"/>
    </source>
</evidence>
<dbReference type="InterPro" id="IPR051601">
    <property type="entry name" value="Serine_prot/Carboxylest_S33"/>
</dbReference>
<feature type="region of interest" description="Disordered" evidence="4">
    <location>
        <begin position="161"/>
        <end position="185"/>
    </location>
</feature>
<keyword evidence="2 5" id="KW-0732">Signal</keyword>
<reference evidence="7 8" key="1">
    <citation type="submission" date="2019-06" db="EMBL/GenBank/DDBJ databases">
        <title>Sequencing the genomes of 1000 actinobacteria strains.</title>
        <authorList>
            <person name="Klenk H.-P."/>
        </authorList>
    </citation>
    <scope>NUCLEOTIDE SEQUENCE [LARGE SCALE GENOMIC DNA]</scope>
    <source>
        <strain evidence="7 8">DSM 24617</strain>
    </source>
</reference>
<dbReference type="Gene3D" id="3.40.50.1820">
    <property type="entry name" value="alpha/beta hydrolase"/>
    <property type="match status" value="1"/>
</dbReference>
<dbReference type="InterPro" id="IPR029058">
    <property type="entry name" value="AB_hydrolase_fold"/>
</dbReference>
<comment type="similarity">
    <text evidence="1">Belongs to the peptidase S33 family.</text>
</comment>
<feature type="signal peptide" evidence="5">
    <location>
        <begin position="1"/>
        <end position="23"/>
    </location>
</feature>
<sequence length="582" mass="62262">MTRSHARFATVMALTLTTATALSACQEASGPTVPRSSSSSATSSAGTAPGAQAPAPQRPMADLSRYVGQQVSWSEDTCPSSMRVVTALSDKTTCARITAPKDYFDPGKGDITLMVARTKSDNPDARVLFTNPGGPGAPAARFSAVVAKLSPLAQTHDVIGVDPRGTGDSTSVSCDPPRTGVDDNRNLTPAQVTTVQSRVKKSVTDCVAKHGGLLPFLTSDNTARDHDLVRRILGAGTVDYYGVSAGTWLGSRYATLFPKQVGRFVLDSNTEFTAPFAKTFGNQPMAFQRRWDQQFLPWAARHDATYGLGTDNRAVNGVYEKVRKAAGEGRLDVFTPSLIDNVLASEMYGDPGFVSAATLLGLLDKATDGDPDALRQAKRSLMSSGGDGYTDYRESTTFMAVTCNDTPWNKQPLTYAANAFNLGKKYPLTGYDVVENRCAYWPYTAPQTKVDVSKAPPMMMVQTELDPATSYENAMSAHRASPSTRMLVVDNQGDHGAVVGSKNACVTTAAYDFLTKGKLIAQDSVCPAVPLPDDSQVFEVGSKAQGPQLPTADGYARQKPNLAQQVIDLLLRILAEATRPQR</sequence>
<dbReference type="PANTHER" id="PTHR43248:SF29">
    <property type="entry name" value="TRIPEPTIDYL AMINOPEPTIDASE"/>
    <property type="match status" value="1"/>
</dbReference>
<evidence type="ECO:0000256" key="2">
    <source>
        <dbReference type="ARBA" id="ARBA00022729"/>
    </source>
</evidence>
<dbReference type="SUPFAM" id="SSF53474">
    <property type="entry name" value="alpha/beta-Hydrolases"/>
    <property type="match status" value="1"/>
</dbReference>
<accession>A0A542WZ95</accession>
<evidence type="ECO:0000256" key="4">
    <source>
        <dbReference type="SAM" id="MobiDB-lite"/>
    </source>
</evidence>
<feature type="domain" description="Peptidase S33 tripeptidyl aminopeptidase-like C-terminal" evidence="6">
    <location>
        <begin position="428"/>
        <end position="526"/>
    </location>
</feature>
<name>A0A542WZ95_9MICO</name>
<evidence type="ECO:0000313" key="8">
    <source>
        <dbReference type="Proteomes" id="UP000318336"/>
    </source>
</evidence>
<evidence type="ECO:0000256" key="1">
    <source>
        <dbReference type="ARBA" id="ARBA00010088"/>
    </source>
</evidence>
<dbReference type="PANTHER" id="PTHR43248">
    <property type="entry name" value="2-SUCCINYL-6-HYDROXY-2,4-CYCLOHEXADIENE-1-CARBOXYLATE SYNTHASE"/>
    <property type="match status" value="1"/>
</dbReference>